<dbReference type="HOGENOM" id="CLU_070572_0_0_6"/>
<evidence type="ECO:0000256" key="1">
    <source>
        <dbReference type="SAM" id="Phobius"/>
    </source>
</evidence>
<gene>
    <name evidence="2" type="ordered locus">PA14_27590</name>
</gene>
<dbReference type="EMBL" id="CP000438">
    <property type="protein sequence ID" value="ABJ12060.1"/>
    <property type="molecule type" value="Genomic_DNA"/>
</dbReference>
<dbReference type="RefSeq" id="WP_003090903.1">
    <property type="nucleotide sequence ID" value="NC_008463.1"/>
</dbReference>
<keyword evidence="1" id="KW-0472">Membrane</keyword>
<proteinExistence type="predicted"/>
<evidence type="ECO:0000313" key="2">
    <source>
        <dbReference type="EMBL" id="ABJ12060.1"/>
    </source>
</evidence>
<sequence>MSPLLITALIIGGIALLIAIGYINHVVENSKLEKARLKAELNDRVRRCAQISESLPGQFVSPSLKLLMSQIELSLSEQQLALEKKADAGLKARIEELRALVAKGESIPVRNPPQAILTEDKAKEVRFLFEALHAQLTRFTQDGHLPRSEAQIWVKEIRHLLVRLHIEFFGNLGQQALQQNEPRQARLAFERGAQYLRKQPELARYQAELQQMEAQLARANAMVLNNSQPASEEPSELNEGLKALDADDLWKKKNVYD</sequence>
<keyword evidence="1" id="KW-1133">Transmembrane helix</keyword>
<dbReference type="Proteomes" id="UP000000653">
    <property type="component" value="Chromosome"/>
</dbReference>
<organism evidence="2 3">
    <name type="scientific">Pseudomonas aeruginosa (strain UCBPP-PA14)</name>
    <dbReference type="NCBI Taxonomy" id="208963"/>
    <lineage>
        <taxon>Bacteria</taxon>
        <taxon>Pseudomonadati</taxon>
        <taxon>Pseudomonadota</taxon>
        <taxon>Gammaproteobacteria</taxon>
        <taxon>Pseudomonadales</taxon>
        <taxon>Pseudomonadaceae</taxon>
        <taxon>Pseudomonas</taxon>
    </lineage>
</organism>
<feature type="transmembrane region" description="Helical" evidence="1">
    <location>
        <begin position="6"/>
        <end position="27"/>
    </location>
</feature>
<keyword evidence="1" id="KW-0812">Transmembrane</keyword>
<name>A0A0H2ZCT3_PSEAB</name>
<dbReference type="AlphaFoldDB" id="A0A0H2ZCT3"/>
<evidence type="ECO:0000313" key="3">
    <source>
        <dbReference type="Proteomes" id="UP000000653"/>
    </source>
</evidence>
<accession>A0A0H2ZCT3</accession>
<protein>
    <submittedName>
        <fullName evidence="2">Uncharacterized protein</fullName>
    </submittedName>
</protein>
<dbReference type="BioCyc" id="PAER208963:G1G74-2293-MONOMER"/>
<reference evidence="2 3" key="1">
    <citation type="journal article" date="2006" name="Genome Biol.">
        <title>Genomic analysis reveals that Pseudomonas aeruginosa virulence is combinatorial.</title>
        <authorList>
            <person name="Lee D.G."/>
            <person name="Urbach J.M."/>
            <person name="Wu G."/>
            <person name="Liberati N.T."/>
            <person name="Feinbaum R.L."/>
            <person name="Miyata S."/>
            <person name="Diggins L.T."/>
            <person name="He J."/>
            <person name="Saucier M."/>
            <person name="Deziel E."/>
            <person name="Friedman L."/>
            <person name="Li L."/>
            <person name="Grills G."/>
            <person name="Montgomery K."/>
            <person name="Kucherlapati R."/>
            <person name="Rahme L.G."/>
            <person name="Ausubel F.M."/>
        </authorList>
    </citation>
    <scope>NUCLEOTIDE SEQUENCE [LARGE SCALE GENOMIC DNA]</scope>
    <source>
        <strain evidence="2 3">UCBPP-PA14</strain>
    </source>
</reference>
<dbReference type="KEGG" id="pau:PA14_27590"/>